<evidence type="ECO:0000313" key="1">
    <source>
        <dbReference type="EMBL" id="MBX33505.1"/>
    </source>
</evidence>
<organism evidence="1">
    <name type="scientific">Rhizophora mucronata</name>
    <name type="common">Asiatic mangrove</name>
    <dbReference type="NCBI Taxonomy" id="61149"/>
    <lineage>
        <taxon>Eukaryota</taxon>
        <taxon>Viridiplantae</taxon>
        <taxon>Streptophyta</taxon>
        <taxon>Embryophyta</taxon>
        <taxon>Tracheophyta</taxon>
        <taxon>Spermatophyta</taxon>
        <taxon>Magnoliopsida</taxon>
        <taxon>eudicotyledons</taxon>
        <taxon>Gunneridae</taxon>
        <taxon>Pentapetalae</taxon>
        <taxon>rosids</taxon>
        <taxon>fabids</taxon>
        <taxon>Malpighiales</taxon>
        <taxon>Rhizophoraceae</taxon>
        <taxon>Rhizophora</taxon>
    </lineage>
</organism>
<accession>A0A2P2MTG9</accession>
<name>A0A2P2MTG9_RHIMU</name>
<protein>
    <submittedName>
        <fullName evidence="1">Rho GTPase-activating protein gacQ</fullName>
    </submittedName>
</protein>
<proteinExistence type="predicted"/>
<dbReference type="AlphaFoldDB" id="A0A2P2MTG9"/>
<sequence length="24" mass="2970">MRGDNMHHLQNSLQQMPVWFRKCI</sequence>
<reference evidence="1" key="1">
    <citation type="submission" date="2018-02" db="EMBL/GenBank/DDBJ databases">
        <title>Rhizophora mucronata_Transcriptome.</title>
        <authorList>
            <person name="Meera S.P."/>
            <person name="Sreeshan A."/>
            <person name="Augustine A."/>
        </authorList>
    </citation>
    <scope>NUCLEOTIDE SEQUENCE</scope>
    <source>
        <tissue evidence="1">Leaf</tissue>
    </source>
</reference>
<dbReference type="EMBL" id="GGEC01053021">
    <property type="protein sequence ID" value="MBX33505.1"/>
    <property type="molecule type" value="Transcribed_RNA"/>
</dbReference>